<sequence>MWYLFKVMSFILILGTTHGVFRKQRSVNPEANMNISQIISYWGYPDEEYDITTEDGYILGLYRIPYGKTNSENNSVQRLVVYLQHGLLTSASSWISNLPNNSLGFLLADAGYDVWMGNSRGTTWSRKHLYLKTNSKEFWAFSFDEMAKYDLPASIDFIVKQTQQEQIFYVGHSQGTTIAFITFSTIPKIADRIKVFFALAPVFSIKYSKSPLIKMAYNWKSLIKLFNSSHLKAFDWGSPDLNLVHFNQSQIISYWGYPSEEYEGITADGYILQLNWIPNGKNGSNYLVLSLKKKKCLFIYECAGSLLPHGIFFSCDKLKMRWLLVTVCFIHMSGNAFCFLGKIAENPEASMNVSQMISFWGYPSEMHKVITADGYILQVYRIPHGKNDANHLGQRPVVFLQHGLLASATNWISNLPNNSLGFLLADAGYDVWLGNSRGNTWAREHLYYSPDSPEFWAFSFDEMAEYDLPSTIDFILKRTGQKKLQYVGHSQGTTIGFVAFSTNPTLAEKIEVFHALAPVATVKYTQSLFNKLALIPHFLFKAIKSGKFQAFDWGASVENLMHYNQSQIIFYWVYPSEEHEVITANGYILQLHWIPHGKNHLAQKPVVYLHYDLFVTASIWIFNLPNISLGFLLADTGLKMRWLLVTVCFIHMSGNAFCFLGKIAENPEASMNVSQMISFWGYPSEMHKVITADGYILQVYRIPHGKNDANHLGQRPVVFLQHGLLASATNWISNLPNNSLGFLLADAGYDVWLGNSRGNTWAREHLYYSPDSPEFWAFSFDEMAEYDLPSTIDFILKRTGQKKLQYVGHSQGTTIGFVAFSTNPTLAEKIKVFHALAPVATVKYTQSLFNKLALIPHFLFKAIKSGKFQAFDWGASVENLMHYNQEQRCECLPLNSGPRKGLQQSNLESVRVQLKGLEITFSVLPANSSMQFIEQGCANTHFHHQKKSTNLSGGFQMWQLLAATCWMLLLGPVYSCHKKGSTTNPEANMNISQIISYWGYPYETYDVVTEDGYILGIYRIPHGRGCPKAAPKPVVYLQHGLVASASNWICNLPNNSLAFLLADVGYDVWLGNSRGNTFSRKHLKFSPKSPEYWAFSLDEMANYDLPATINFIIEKTRQEQLYYVGHSQGTTIARDLDNANSILHQTFESVIIHIHKWLNLEILSNAFIAFSTNPELAKRIKIFFALAPVTTVKYTQSPMKKLTNLSRKAVKVLFGDKMFSPHTFFDQFIATKVCNRKIFRRICSNFIFTLSGFDPKNLNTSRLDVYFSQSSAGTSVQTMLHWAQAVNSGRFQAFDWGNPDQNMKHFHQSEIITYNGYPSEEYEVTTQDGYILSVNRIPHGRKDTKITGARPVVYLQHALFSDNASWLENFANGSLGFLLADAGYDVWMGNSRGNTWSRRHKTLSVKEEKFWAFSFHEMAKYDLPGIIDFIVNKTGQQKLYFVGYSLGTTIGFVAFATMPELAQRIKMNFALGPVVSFKYPTGIFTRFFQLPSSAIKKLFGTKGFFSEESIGKSPSIKICNNKILWVMCSEFLSLWAGFNKKNMNMSRMDVYMSHAPTGSSIQNILHIKQLYHSDEFRAYDWGSEAENMRHYNQSRPPLYDLTAMKVPTAIWAGGNDILITPRDVARILPQIRNLRYFKLLPDWNHFDFIWGLDAAQRVYSKIIDLMKSYP</sequence>
<evidence type="ECO:0000313" key="1">
    <source>
        <dbReference type="EMBL" id="KAI4558018.1"/>
    </source>
</evidence>
<comment type="caution">
    <text evidence="1">The sequence shown here is derived from an EMBL/GenBank/DDBJ whole genome shotgun (WGS) entry which is preliminary data.</text>
</comment>
<accession>A0ACB9U5F2</accession>
<organism evidence="1 2">
    <name type="scientific">Ovis ammon polii x Ovis aries</name>
    <dbReference type="NCBI Taxonomy" id="2918886"/>
    <lineage>
        <taxon>Eukaryota</taxon>
        <taxon>Metazoa</taxon>
        <taxon>Chordata</taxon>
        <taxon>Craniata</taxon>
        <taxon>Vertebrata</taxon>
        <taxon>Euteleostomi</taxon>
        <taxon>Mammalia</taxon>
        <taxon>Eutheria</taxon>
        <taxon>Laurasiatheria</taxon>
        <taxon>Artiodactyla</taxon>
        <taxon>Ruminantia</taxon>
        <taxon>Pecora</taxon>
        <taxon>Bovidae</taxon>
        <taxon>Caprinae</taxon>
        <taxon>Ovis</taxon>
    </lineage>
</organism>
<name>A0ACB9U5F2_9CETA</name>
<dbReference type="EMBL" id="CM043049">
    <property type="protein sequence ID" value="KAI4558018.1"/>
    <property type="molecule type" value="Genomic_DNA"/>
</dbReference>
<reference evidence="1" key="1">
    <citation type="submission" date="2022-03" db="EMBL/GenBank/DDBJ databases">
        <title>Genomic analyses of argali, domestic sheep and their hybrids provide insights into chromosomal evolution, heterosis and genetic basis of agronomic traits.</title>
        <authorList>
            <person name="Li M."/>
        </authorList>
    </citation>
    <scope>NUCLEOTIDE SEQUENCE</scope>
    <source>
        <strain evidence="1">F1 hybrid</strain>
    </source>
</reference>
<evidence type="ECO:0000313" key="2">
    <source>
        <dbReference type="Proteomes" id="UP001057279"/>
    </source>
</evidence>
<keyword evidence="2" id="KW-1185">Reference proteome</keyword>
<protein>
    <submittedName>
        <fullName evidence="1">Uncharacterized protein</fullName>
    </submittedName>
</protein>
<gene>
    <name evidence="1" type="ORF">MJG53_018771</name>
</gene>
<proteinExistence type="predicted"/>
<dbReference type="Proteomes" id="UP001057279">
    <property type="component" value="Linkage Group LG24"/>
</dbReference>